<evidence type="ECO:0000313" key="6">
    <source>
        <dbReference type="EMBL" id="TWT59674.1"/>
    </source>
</evidence>
<accession>A0A5C5XA57</accession>
<keyword evidence="3" id="KW-0064">Aspartyl protease</keyword>
<dbReference type="AlphaFoldDB" id="A0A5C5XA57"/>
<evidence type="ECO:0000256" key="3">
    <source>
        <dbReference type="ARBA" id="ARBA00022750"/>
    </source>
</evidence>
<evidence type="ECO:0000256" key="2">
    <source>
        <dbReference type="ARBA" id="ARBA00022670"/>
    </source>
</evidence>
<dbReference type="GO" id="GO:0004190">
    <property type="term" value="F:aspartic-type endopeptidase activity"/>
    <property type="evidence" value="ECO:0007669"/>
    <property type="project" value="UniProtKB-KW"/>
</dbReference>
<sequence>MSEIRKQSRQPTMLIAGLGSSHGDDQFGWEVIDRLQGCDVRLKKITHSQALLNHLDTITHLIICDANSETSHEPGEIACYTWPQLPELQRIPASSHASSLTGTLELATETFPDLMKIHIWTVTGKNWEPLSSMSPQVLSAAKDVAELLQRNEIEPHTRGLQNPQFNRVGEFDA</sequence>
<dbReference type="OrthoDB" id="9808862at2"/>
<comment type="caution">
    <text evidence="6">The sequence shown here is derived from an EMBL/GenBank/DDBJ whole genome shotgun (WGS) entry which is preliminary data.</text>
</comment>
<dbReference type="GO" id="GO:0016485">
    <property type="term" value="P:protein processing"/>
    <property type="evidence" value="ECO:0007669"/>
    <property type="project" value="TreeGrafter"/>
</dbReference>
<dbReference type="Pfam" id="PF01750">
    <property type="entry name" value="HycI"/>
    <property type="match status" value="1"/>
</dbReference>
<reference evidence="6 7" key="1">
    <citation type="submission" date="2019-02" db="EMBL/GenBank/DDBJ databases">
        <title>Deep-cultivation of Planctomycetes and their phenomic and genomic characterization uncovers novel biology.</title>
        <authorList>
            <person name="Wiegand S."/>
            <person name="Jogler M."/>
            <person name="Boedeker C."/>
            <person name="Pinto D."/>
            <person name="Vollmers J."/>
            <person name="Rivas-Marin E."/>
            <person name="Kohn T."/>
            <person name="Peeters S.H."/>
            <person name="Heuer A."/>
            <person name="Rast P."/>
            <person name="Oberbeckmann S."/>
            <person name="Bunk B."/>
            <person name="Jeske O."/>
            <person name="Meyerdierks A."/>
            <person name="Storesund J.E."/>
            <person name="Kallscheuer N."/>
            <person name="Luecker S."/>
            <person name="Lage O.M."/>
            <person name="Pohl T."/>
            <person name="Merkel B.J."/>
            <person name="Hornburger P."/>
            <person name="Mueller R.-W."/>
            <person name="Bruemmer F."/>
            <person name="Labrenz M."/>
            <person name="Spormann A.M."/>
            <person name="Op Den Camp H."/>
            <person name="Overmann J."/>
            <person name="Amann R."/>
            <person name="Jetten M.S.M."/>
            <person name="Mascher T."/>
            <person name="Medema M.H."/>
            <person name="Devos D.P."/>
            <person name="Kaster A.-K."/>
            <person name="Ovreas L."/>
            <person name="Rohde M."/>
            <person name="Galperin M.Y."/>
            <person name="Jogler C."/>
        </authorList>
    </citation>
    <scope>NUCLEOTIDE SEQUENCE [LARGE SCALE GENOMIC DNA]</scope>
    <source>
        <strain evidence="6 7">Pan54</strain>
    </source>
</reference>
<dbReference type="Gene3D" id="3.40.50.1450">
    <property type="entry name" value="HybD-like"/>
    <property type="match status" value="1"/>
</dbReference>
<evidence type="ECO:0000256" key="5">
    <source>
        <dbReference type="SAM" id="MobiDB-lite"/>
    </source>
</evidence>
<evidence type="ECO:0000256" key="4">
    <source>
        <dbReference type="ARBA" id="ARBA00022801"/>
    </source>
</evidence>
<keyword evidence="4" id="KW-0378">Hydrolase</keyword>
<evidence type="ECO:0008006" key="8">
    <source>
        <dbReference type="Google" id="ProtNLM"/>
    </source>
</evidence>
<dbReference type="RefSeq" id="WP_146501878.1">
    <property type="nucleotide sequence ID" value="NZ_SJPG01000001.1"/>
</dbReference>
<comment type="similarity">
    <text evidence="1">Belongs to the peptidase A31 family.</text>
</comment>
<dbReference type="CDD" id="cd00518">
    <property type="entry name" value="H2MP"/>
    <property type="match status" value="1"/>
</dbReference>
<dbReference type="InterPro" id="IPR023430">
    <property type="entry name" value="Pept_HybD-like_dom_sf"/>
</dbReference>
<evidence type="ECO:0000256" key="1">
    <source>
        <dbReference type="ARBA" id="ARBA00006814"/>
    </source>
</evidence>
<dbReference type="Proteomes" id="UP000316095">
    <property type="component" value="Unassembled WGS sequence"/>
</dbReference>
<organism evidence="6 7">
    <name type="scientific">Rubinisphaera italica</name>
    <dbReference type="NCBI Taxonomy" id="2527969"/>
    <lineage>
        <taxon>Bacteria</taxon>
        <taxon>Pseudomonadati</taxon>
        <taxon>Planctomycetota</taxon>
        <taxon>Planctomycetia</taxon>
        <taxon>Planctomycetales</taxon>
        <taxon>Planctomycetaceae</taxon>
        <taxon>Rubinisphaera</taxon>
    </lineage>
</organism>
<evidence type="ECO:0000313" key="7">
    <source>
        <dbReference type="Proteomes" id="UP000316095"/>
    </source>
</evidence>
<proteinExistence type="inferred from homology"/>
<gene>
    <name evidence="6" type="ORF">Pan54_03830</name>
</gene>
<dbReference type="PANTHER" id="PTHR30302:SF1">
    <property type="entry name" value="HYDROGENASE 2 MATURATION PROTEASE"/>
    <property type="match status" value="1"/>
</dbReference>
<keyword evidence="2" id="KW-0645">Protease</keyword>
<dbReference type="GO" id="GO:0008047">
    <property type="term" value="F:enzyme activator activity"/>
    <property type="evidence" value="ECO:0007669"/>
    <property type="project" value="InterPro"/>
</dbReference>
<protein>
    <recommendedName>
        <fullName evidence="8">Hydrogenase maturation protease</fullName>
    </recommendedName>
</protein>
<dbReference type="PANTHER" id="PTHR30302">
    <property type="entry name" value="HYDROGENASE 1 MATURATION PROTEASE"/>
    <property type="match status" value="1"/>
</dbReference>
<dbReference type="SUPFAM" id="SSF53163">
    <property type="entry name" value="HybD-like"/>
    <property type="match status" value="1"/>
</dbReference>
<feature type="region of interest" description="Disordered" evidence="5">
    <location>
        <begin position="154"/>
        <end position="173"/>
    </location>
</feature>
<name>A0A5C5XA57_9PLAN</name>
<keyword evidence="7" id="KW-1185">Reference proteome</keyword>
<dbReference type="InterPro" id="IPR000671">
    <property type="entry name" value="Peptidase_A31"/>
</dbReference>
<dbReference type="EMBL" id="SJPG01000001">
    <property type="protein sequence ID" value="TWT59674.1"/>
    <property type="molecule type" value="Genomic_DNA"/>
</dbReference>
<dbReference type="NCBIfam" id="TIGR00072">
    <property type="entry name" value="hydrog_prot"/>
    <property type="match status" value="1"/>
</dbReference>